<gene>
    <name evidence="7" type="ORF">GCM10017161_36820</name>
</gene>
<organism evidence="7 8">
    <name type="scientific">Thalassotalea marina</name>
    <dbReference type="NCBI Taxonomy" id="1673741"/>
    <lineage>
        <taxon>Bacteria</taxon>
        <taxon>Pseudomonadati</taxon>
        <taxon>Pseudomonadota</taxon>
        <taxon>Gammaproteobacteria</taxon>
        <taxon>Alteromonadales</taxon>
        <taxon>Colwelliaceae</taxon>
        <taxon>Thalassotalea</taxon>
    </lineage>
</organism>
<dbReference type="InterPro" id="IPR036188">
    <property type="entry name" value="FAD/NAD-bd_sf"/>
</dbReference>
<dbReference type="Gene3D" id="3.30.9.10">
    <property type="entry name" value="D-Amino Acid Oxidase, subunit A, domain 2"/>
    <property type="match status" value="1"/>
</dbReference>
<accession>A0A919BQW5</accession>
<reference evidence="7" key="1">
    <citation type="journal article" date="2014" name="Int. J. Syst. Evol. Microbiol.">
        <title>Complete genome sequence of Corynebacterium casei LMG S-19264T (=DSM 44701T), isolated from a smear-ripened cheese.</title>
        <authorList>
            <consortium name="US DOE Joint Genome Institute (JGI-PGF)"/>
            <person name="Walter F."/>
            <person name="Albersmeier A."/>
            <person name="Kalinowski J."/>
            <person name="Ruckert C."/>
        </authorList>
    </citation>
    <scope>NUCLEOTIDE SEQUENCE</scope>
    <source>
        <strain evidence="7">KCTC 42731</strain>
    </source>
</reference>
<evidence type="ECO:0000259" key="6">
    <source>
        <dbReference type="Pfam" id="PF01266"/>
    </source>
</evidence>
<keyword evidence="2" id="KW-0285">Flavoprotein</keyword>
<dbReference type="RefSeq" id="WP_189773729.1">
    <property type="nucleotide sequence ID" value="NZ_BNCK01000010.1"/>
</dbReference>
<comment type="caution">
    <text evidence="7">The sequence shown here is derived from an EMBL/GenBank/DDBJ whole genome shotgun (WGS) entry which is preliminary data.</text>
</comment>
<sequence length="366" mass="40272">MEKFDAVVIGAGVVGLAVAAKLSKRFNSVLLVEKNARFGEETSSRNSEVIHAGLYYPTNSLKAKFCVEGKHKLYQYCQDKNIPFNNTGKLVVAHSVNEQEKLESIMQQGISNGVDDLFLVSKNQLHDLEPLVSAETGLMSPSSGIIDVHSYMQALLFDFEQAKGLYVANTQVETITKASAGLNLTLTSVDQMMTIQSDVVVNCAGLHAMKVAASVQELDKSHIPQLHMCRGHYFSYSGKSPFARLIYPIPENNGLGIHASIDIAGQIKFGPDTQYIDEIDYQVDAKLKEKFFQAIVKYFPSADAEKLQPAYSGIRPKLQSEHEGFKDFMIQTSAKHQIEGLVNLFGIDSPGLTSSLAIADYVEKII</sequence>
<reference evidence="7" key="2">
    <citation type="submission" date="2020-09" db="EMBL/GenBank/DDBJ databases">
        <authorList>
            <person name="Sun Q."/>
            <person name="Kim S."/>
        </authorList>
    </citation>
    <scope>NUCLEOTIDE SEQUENCE</scope>
    <source>
        <strain evidence="7">KCTC 42731</strain>
    </source>
</reference>
<dbReference type="AlphaFoldDB" id="A0A919BQW5"/>
<dbReference type="EMBL" id="BNCK01000010">
    <property type="protein sequence ID" value="GHG04047.1"/>
    <property type="molecule type" value="Genomic_DNA"/>
</dbReference>
<comment type="cofactor">
    <cofactor evidence="1">
        <name>FAD</name>
        <dbReference type="ChEBI" id="CHEBI:57692"/>
    </cofactor>
</comment>
<keyword evidence="8" id="KW-1185">Reference proteome</keyword>
<dbReference type="Gene3D" id="3.50.50.60">
    <property type="entry name" value="FAD/NAD(P)-binding domain"/>
    <property type="match status" value="1"/>
</dbReference>
<dbReference type="PANTHER" id="PTHR43104">
    <property type="entry name" value="L-2-HYDROXYGLUTARATE DEHYDROGENASE, MITOCHONDRIAL"/>
    <property type="match status" value="1"/>
</dbReference>
<dbReference type="PANTHER" id="PTHR43104:SF4">
    <property type="entry name" value="L-2-HYDROXYGLUTARATE DEHYDROGENASE, MITOCHONDRIAL"/>
    <property type="match status" value="1"/>
</dbReference>
<evidence type="ECO:0000313" key="7">
    <source>
        <dbReference type="EMBL" id="GHG04047.1"/>
    </source>
</evidence>
<evidence type="ECO:0000256" key="3">
    <source>
        <dbReference type="ARBA" id="ARBA00022827"/>
    </source>
</evidence>
<comment type="similarity">
    <text evidence="5">Belongs to the L2HGDH family.</text>
</comment>
<dbReference type="Pfam" id="PF01266">
    <property type="entry name" value="DAO"/>
    <property type="match status" value="1"/>
</dbReference>
<keyword evidence="3" id="KW-0274">FAD</keyword>
<protein>
    <recommendedName>
        <fullName evidence="6">FAD dependent oxidoreductase domain-containing protein</fullName>
    </recommendedName>
</protein>
<evidence type="ECO:0000256" key="4">
    <source>
        <dbReference type="ARBA" id="ARBA00023002"/>
    </source>
</evidence>
<proteinExistence type="inferred from homology"/>
<feature type="domain" description="FAD dependent oxidoreductase" evidence="6">
    <location>
        <begin position="5"/>
        <end position="362"/>
    </location>
</feature>
<name>A0A919BQW5_9GAMM</name>
<evidence type="ECO:0000256" key="1">
    <source>
        <dbReference type="ARBA" id="ARBA00001974"/>
    </source>
</evidence>
<dbReference type="GO" id="GO:0047545">
    <property type="term" value="F:(S)-2-hydroxyglutarate dehydrogenase activity"/>
    <property type="evidence" value="ECO:0007669"/>
    <property type="project" value="TreeGrafter"/>
</dbReference>
<evidence type="ECO:0000256" key="2">
    <source>
        <dbReference type="ARBA" id="ARBA00022630"/>
    </source>
</evidence>
<dbReference type="SUPFAM" id="SSF51905">
    <property type="entry name" value="FAD/NAD(P)-binding domain"/>
    <property type="match status" value="1"/>
</dbReference>
<dbReference type="InterPro" id="IPR006076">
    <property type="entry name" value="FAD-dep_OxRdtase"/>
</dbReference>
<evidence type="ECO:0000256" key="5">
    <source>
        <dbReference type="ARBA" id="ARBA00037941"/>
    </source>
</evidence>
<evidence type="ECO:0000313" key="8">
    <source>
        <dbReference type="Proteomes" id="UP000623842"/>
    </source>
</evidence>
<dbReference type="Proteomes" id="UP000623842">
    <property type="component" value="Unassembled WGS sequence"/>
</dbReference>
<keyword evidence="4" id="KW-0560">Oxidoreductase</keyword>